<protein>
    <recommendedName>
        <fullName evidence="3">Major facilitator superfamily (MFS) profile domain-containing protein</fullName>
    </recommendedName>
</protein>
<feature type="transmembrane region" description="Helical" evidence="1">
    <location>
        <begin position="272"/>
        <end position="291"/>
    </location>
</feature>
<evidence type="ECO:0008006" key="3">
    <source>
        <dbReference type="Google" id="ProtNLM"/>
    </source>
</evidence>
<keyword evidence="1" id="KW-0472">Membrane</keyword>
<feature type="transmembrane region" description="Helical" evidence="1">
    <location>
        <begin position="233"/>
        <end position="252"/>
    </location>
</feature>
<feature type="transmembrane region" description="Helical" evidence="1">
    <location>
        <begin position="87"/>
        <end position="106"/>
    </location>
</feature>
<feature type="transmembrane region" description="Helical" evidence="1">
    <location>
        <begin position="21"/>
        <end position="38"/>
    </location>
</feature>
<feature type="transmembrane region" description="Helical" evidence="1">
    <location>
        <begin position="149"/>
        <end position="171"/>
    </location>
</feature>
<feature type="transmembrane region" description="Helical" evidence="1">
    <location>
        <begin position="54"/>
        <end position="75"/>
    </location>
</feature>
<feature type="transmembrane region" description="Helical" evidence="1">
    <location>
        <begin position="177"/>
        <end position="195"/>
    </location>
</feature>
<organism evidence="2">
    <name type="scientific">marine metagenome</name>
    <dbReference type="NCBI Taxonomy" id="408172"/>
    <lineage>
        <taxon>unclassified sequences</taxon>
        <taxon>metagenomes</taxon>
        <taxon>ecological metagenomes</taxon>
    </lineage>
</organism>
<proteinExistence type="predicted"/>
<dbReference type="InterPro" id="IPR036259">
    <property type="entry name" value="MFS_trans_sf"/>
</dbReference>
<dbReference type="SUPFAM" id="SSF103473">
    <property type="entry name" value="MFS general substrate transporter"/>
    <property type="match status" value="1"/>
</dbReference>
<gene>
    <name evidence="2" type="ORF">METZ01_LOCUS153984</name>
</gene>
<sequence length="329" mass="36386">MVKSLIARFVDFRNDDELKGMLWAAAYGFFIMFSYYILRAVRDEIAAEDRGNLQIIWTVVFLVMVFVAVPAYSWVASRYSRGVFVPLANRFFIACLIAFWLSLVILPVEARPWIDRAFYVWTSVFALFVVTVFWGLVADCFDNDQGKRLFAFIAVGASVGGLVGSTVTALLAQQVQVFWLLLISCVPLEIASRFARKLHQNFDTGQVRGAGESERPLSGDAISGMKAVFASPYLAGIAAFIALMTFASTILYFAQSDLVYGAMTDRGERTAFLAQIDFVVNSLTILFEVYLTARIIKWFGVAVTLAIIPVAVAAGFVVLGLYPTLATLV</sequence>
<dbReference type="AlphaFoldDB" id="A0A382AHT9"/>
<dbReference type="PANTHER" id="PTHR43596">
    <property type="entry name" value="ADP,ATP CARRIER PROTEIN"/>
    <property type="match status" value="1"/>
</dbReference>
<feature type="non-terminal residue" evidence="2">
    <location>
        <position position="329"/>
    </location>
</feature>
<keyword evidence="1" id="KW-1133">Transmembrane helix</keyword>
<dbReference type="PANTHER" id="PTHR43596:SF1">
    <property type="entry name" value="ADP,ATP CARRIER PROTEIN"/>
    <property type="match status" value="1"/>
</dbReference>
<feature type="transmembrane region" description="Helical" evidence="1">
    <location>
        <begin position="118"/>
        <end position="137"/>
    </location>
</feature>
<accession>A0A382AHT9</accession>
<dbReference type="Gene3D" id="1.20.1250.20">
    <property type="entry name" value="MFS general substrate transporter like domains"/>
    <property type="match status" value="1"/>
</dbReference>
<feature type="transmembrane region" description="Helical" evidence="1">
    <location>
        <begin position="298"/>
        <end position="322"/>
    </location>
</feature>
<reference evidence="2" key="1">
    <citation type="submission" date="2018-05" db="EMBL/GenBank/DDBJ databases">
        <authorList>
            <person name="Lanie J.A."/>
            <person name="Ng W.-L."/>
            <person name="Kazmierczak K.M."/>
            <person name="Andrzejewski T.M."/>
            <person name="Davidsen T.M."/>
            <person name="Wayne K.J."/>
            <person name="Tettelin H."/>
            <person name="Glass J.I."/>
            <person name="Rusch D."/>
            <person name="Podicherti R."/>
            <person name="Tsui H.-C.T."/>
            <person name="Winkler M.E."/>
        </authorList>
    </citation>
    <scope>NUCLEOTIDE SEQUENCE</scope>
</reference>
<dbReference type="EMBL" id="UINC01025479">
    <property type="protein sequence ID" value="SVB01130.1"/>
    <property type="molecule type" value="Genomic_DNA"/>
</dbReference>
<keyword evidence="1" id="KW-0812">Transmembrane</keyword>
<name>A0A382AHT9_9ZZZZ</name>
<evidence type="ECO:0000313" key="2">
    <source>
        <dbReference type="EMBL" id="SVB01130.1"/>
    </source>
</evidence>
<evidence type="ECO:0000256" key="1">
    <source>
        <dbReference type="SAM" id="Phobius"/>
    </source>
</evidence>